<evidence type="ECO:0000313" key="2">
    <source>
        <dbReference type="EMBL" id="GIH72175.1"/>
    </source>
</evidence>
<dbReference type="Gene3D" id="2.60.40.290">
    <property type="match status" value="1"/>
</dbReference>
<dbReference type="SMART" id="SM00637">
    <property type="entry name" value="CBD_II"/>
    <property type="match status" value="1"/>
</dbReference>
<dbReference type="GO" id="GO:0004553">
    <property type="term" value="F:hydrolase activity, hydrolyzing O-glycosyl compounds"/>
    <property type="evidence" value="ECO:0007669"/>
    <property type="project" value="InterPro"/>
</dbReference>
<protein>
    <recommendedName>
        <fullName evidence="1">CBM2 domain-containing protein</fullName>
    </recommendedName>
</protein>
<sequence length="114" mass="12074">MRKCTPPAAPTCEVTYTVHGSWPQGFTTQVTLKNTGRKAIDGWSLKWSFLGGQKVVHDWNASLTQQGATVTAANAHHNKKIKPGHSVTFGFNGVSAPGANPTPDLFLLNGAACA</sequence>
<dbReference type="GO" id="GO:0030247">
    <property type="term" value="F:polysaccharide binding"/>
    <property type="evidence" value="ECO:0007669"/>
    <property type="project" value="UniProtKB-UniRule"/>
</dbReference>
<dbReference type="InterPro" id="IPR008965">
    <property type="entry name" value="CBM2/CBM3_carb-bd_dom_sf"/>
</dbReference>
<accession>A0A8J3RCA5</accession>
<feature type="domain" description="CBM2" evidence="1">
    <location>
        <begin position="5"/>
        <end position="114"/>
    </location>
</feature>
<dbReference type="EMBL" id="BOOG01000046">
    <property type="protein sequence ID" value="GIH72175.1"/>
    <property type="molecule type" value="Genomic_DNA"/>
</dbReference>
<proteinExistence type="predicted"/>
<dbReference type="Pfam" id="PF00553">
    <property type="entry name" value="CBM_2"/>
    <property type="match status" value="1"/>
</dbReference>
<comment type="caution">
    <text evidence="2">The sequence shown here is derived from an EMBL/GenBank/DDBJ whole genome shotgun (WGS) entry which is preliminary data.</text>
</comment>
<dbReference type="InterPro" id="IPR001919">
    <property type="entry name" value="CBD2"/>
</dbReference>
<dbReference type="InterPro" id="IPR012291">
    <property type="entry name" value="CBM2_carb-bd_dom_sf"/>
</dbReference>
<dbReference type="Proteomes" id="UP000610966">
    <property type="component" value="Unassembled WGS sequence"/>
</dbReference>
<dbReference type="PROSITE" id="PS51173">
    <property type="entry name" value="CBM2"/>
    <property type="match status" value="1"/>
</dbReference>
<evidence type="ECO:0000259" key="1">
    <source>
        <dbReference type="PROSITE" id="PS51173"/>
    </source>
</evidence>
<dbReference type="SUPFAM" id="SSF49384">
    <property type="entry name" value="Carbohydrate-binding domain"/>
    <property type="match status" value="1"/>
</dbReference>
<evidence type="ECO:0000313" key="3">
    <source>
        <dbReference type="Proteomes" id="UP000610966"/>
    </source>
</evidence>
<keyword evidence="3" id="KW-1185">Reference proteome</keyword>
<name>A0A8J3RCA5_9ACTN</name>
<organism evidence="2 3">
    <name type="scientific">Sphaerimonospora thailandensis</name>
    <dbReference type="NCBI Taxonomy" id="795644"/>
    <lineage>
        <taxon>Bacteria</taxon>
        <taxon>Bacillati</taxon>
        <taxon>Actinomycetota</taxon>
        <taxon>Actinomycetes</taxon>
        <taxon>Streptosporangiales</taxon>
        <taxon>Streptosporangiaceae</taxon>
        <taxon>Sphaerimonospora</taxon>
    </lineage>
</organism>
<gene>
    <name evidence="2" type="ORF">Mth01_44280</name>
</gene>
<reference evidence="2" key="1">
    <citation type="submission" date="2021-01" db="EMBL/GenBank/DDBJ databases">
        <title>Whole genome shotgun sequence of Sphaerimonospora thailandensis NBRC 107569.</title>
        <authorList>
            <person name="Komaki H."/>
            <person name="Tamura T."/>
        </authorList>
    </citation>
    <scope>NUCLEOTIDE SEQUENCE</scope>
    <source>
        <strain evidence="2">NBRC 107569</strain>
    </source>
</reference>
<dbReference type="AlphaFoldDB" id="A0A8J3RCA5"/>
<dbReference type="GO" id="GO:0005975">
    <property type="term" value="P:carbohydrate metabolic process"/>
    <property type="evidence" value="ECO:0007669"/>
    <property type="project" value="InterPro"/>
</dbReference>